<protein>
    <recommendedName>
        <fullName evidence="3">Carboxypeptidase-like regulatory domain-containing protein</fullName>
    </recommendedName>
</protein>
<comment type="caution">
    <text evidence="1">The sequence shown here is derived from an EMBL/GenBank/DDBJ whole genome shotgun (WGS) entry which is preliminary data.</text>
</comment>
<dbReference type="RefSeq" id="WP_014615133.1">
    <property type="nucleotide sequence ID" value="NZ_CP072186.1"/>
</dbReference>
<organism evidence="1 2">
    <name type="scientific">Riemerella anatipestifer</name>
    <name type="common">Moraxella anatipestifer</name>
    <dbReference type="NCBI Taxonomy" id="34085"/>
    <lineage>
        <taxon>Bacteria</taxon>
        <taxon>Pseudomonadati</taxon>
        <taxon>Bacteroidota</taxon>
        <taxon>Flavobacteriia</taxon>
        <taxon>Flavobacteriales</taxon>
        <taxon>Weeksellaceae</taxon>
        <taxon>Riemerella</taxon>
    </lineage>
</organism>
<reference evidence="1" key="1">
    <citation type="submission" date="2022-10" db="EMBL/GenBank/DDBJ databases">
        <title>Sifting through the core-genome to identify putative cross-protective antigens against Riemerella anatipestifer.</title>
        <authorList>
            <person name="Zheng X."/>
            <person name="Zhang W."/>
        </authorList>
    </citation>
    <scope>NUCLEOTIDE SEQUENCE</scope>
    <source>
        <strain evidence="1">ZWRA178</strain>
    </source>
</reference>
<dbReference type="Proteomes" id="UP001207440">
    <property type="component" value="Unassembled WGS sequence"/>
</dbReference>
<evidence type="ECO:0008006" key="3">
    <source>
        <dbReference type="Google" id="ProtNLM"/>
    </source>
</evidence>
<name>A0AAP3EU53_RIEAN</name>
<evidence type="ECO:0000313" key="2">
    <source>
        <dbReference type="Proteomes" id="UP001207440"/>
    </source>
</evidence>
<dbReference type="AlphaFoldDB" id="A0AAP3EU53"/>
<gene>
    <name evidence="1" type="ORF">OKE68_06670</name>
</gene>
<sequence length="268" mass="30348">MYRSLLFLLLLVSVCVKSQFFVGEVLVEDHSEVYLTPIYVTNLETRKTVLCDYKGAFKIAASKGDVIRFTSITTDRTDITITEKHLVTYNNIVELKMAYNVIPEVKLSKFKPSGILKNDVIALDDKKSPLALKQIIGLPESKGDGTPPEAPPIAFVGGGLGGGVVISVDAIYDVISGDRKRKRRLYAYEKMMKTTAAIRNYYGDDYFVSMKIPKHMIDDFLQFVYSSEESVFALVQNNKYEGVKVYFEKYLPIFQKRMKNTTIMEVVK</sequence>
<dbReference type="EMBL" id="JAOZYT010000035">
    <property type="protein sequence ID" value="MCW0523992.1"/>
    <property type="molecule type" value="Genomic_DNA"/>
</dbReference>
<dbReference type="GeneID" id="66848390"/>
<accession>A0AAP3EU53</accession>
<evidence type="ECO:0000313" key="1">
    <source>
        <dbReference type="EMBL" id="MCW0523992.1"/>
    </source>
</evidence>
<proteinExistence type="predicted"/>